<comment type="pathway">
    <text evidence="1">Amino-acid degradation; L-proline degradation into L-glutamate; L-glutamate from L-proline: step 2/2.</text>
</comment>
<accession>A0A9W8VAV2</accession>
<comment type="caution">
    <text evidence="7">The sequence shown here is derived from an EMBL/GenBank/DDBJ whole genome shotgun (WGS) entry which is preliminary data.</text>
</comment>
<evidence type="ECO:0000313" key="7">
    <source>
        <dbReference type="EMBL" id="KAJ4252016.1"/>
    </source>
</evidence>
<dbReference type="EC" id="1.2.1.88" evidence="2"/>
<dbReference type="PANTHER" id="PTHR42862:SF1">
    <property type="entry name" value="DELTA-1-PYRROLINE-5-CARBOXYLATE DEHYDROGENASE 2, ISOFORM A-RELATED"/>
    <property type="match status" value="1"/>
</dbReference>
<dbReference type="PROSITE" id="PS00070">
    <property type="entry name" value="ALDEHYDE_DEHYDR_CYS"/>
    <property type="match status" value="1"/>
</dbReference>
<name>A0A9W8VAV2_9HYPO</name>
<comment type="catalytic activity">
    <reaction evidence="5">
        <text>L-glutamate 5-semialdehyde + NAD(+) + H2O = L-glutamate + NADH + 2 H(+)</text>
        <dbReference type="Rhea" id="RHEA:30235"/>
        <dbReference type="ChEBI" id="CHEBI:15377"/>
        <dbReference type="ChEBI" id="CHEBI:15378"/>
        <dbReference type="ChEBI" id="CHEBI:29985"/>
        <dbReference type="ChEBI" id="CHEBI:57540"/>
        <dbReference type="ChEBI" id="CHEBI:57945"/>
        <dbReference type="ChEBI" id="CHEBI:58066"/>
        <dbReference type="EC" id="1.2.1.88"/>
    </reaction>
</comment>
<dbReference type="GO" id="GO:0010133">
    <property type="term" value="P:L-proline catabolic process to L-glutamate"/>
    <property type="evidence" value="ECO:0007669"/>
    <property type="project" value="TreeGrafter"/>
</dbReference>
<dbReference type="InterPro" id="IPR016161">
    <property type="entry name" value="Ald_DH/histidinol_DH"/>
</dbReference>
<dbReference type="Gene3D" id="3.40.309.10">
    <property type="entry name" value="Aldehyde Dehydrogenase, Chain A, domain 2"/>
    <property type="match status" value="1"/>
</dbReference>
<dbReference type="OrthoDB" id="5322683at2759"/>
<evidence type="ECO:0000313" key="8">
    <source>
        <dbReference type="Proteomes" id="UP001152049"/>
    </source>
</evidence>
<dbReference type="EMBL" id="JAOQAZ010000027">
    <property type="protein sequence ID" value="KAJ4252016.1"/>
    <property type="molecule type" value="Genomic_DNA"/>
</dbReference>
<reference evidence="7" key="1">
    <citation type="submission" date="2022-09" db="EMBL/GenBank/DDBJ databases">
        <title>Fusarium specimens isolated from Avocado Roots.</title>
        <authorList>
            <person name="Stajich J."/>
            <person name="Roper C."/>
            <person name="Heimlech-Rivalta G."/>
        </authorList>
    </citation>
    <scope>NUCLEOTIDE SEQUENCE</scope>
    <source>
        <strain evidence="7">CF00136</strain>
    </source>
</reference>
<dbReference type="InterPro" id="IPR016160">
    <property type="entry name" value="Ald_DH_CS_CYS"/>
</dbReference>
<sequence length="573" mass="63200">MSVLGAFKLPTLSNEPFTIYGPGSTEREELSKVVDGLRNREAQKVQPFINGEYVKGGTVEKQASPYDHKHILVEYEQADAKLVGEAIQGALAAKRKWVQTPLHERAAIFYRAAWLIQNDYKYEMMAATMLGQGKNPYQADIDCVAESIDFLKTFPSIAEQLYHNQPPFNAAGVWNRSEQRPLDGFVYAVSPFNFTALAVNLVLAPIIVGNVVIWKPSPGAMLSSWLFNKIMIEAGLPAGVLQFVPGDAEQVTDAVLSSRDFGALHFTGSTQVFQSLWTKIGAKIGFWTSYPRLIGETSGKNFHLIHKSANVRNAALKTIRAAFEYQGQKCSACSRVYVARSIADEFLSILASETKKLTMGDKITDFSGPVISKPAFDRVSGYITEAKQDSSVEIVEGGDFDDSVGYYIVSLSLTCLCGRLSLTFAIQRPTVLKVTSPNSKFLKQEIFGPVVAVHIYEDDSFGKDLFQLIDTTSEFALSGAIFANDRNAITETTEGLRFSAGNFYIKYVNLEVALTTHVNKLTRFSDQCTDAMPGHQPFGGSRASGLLQRFISSRTIKENFGTIDDVLYCSNLK</sequence>
<keyword evidence="3" id="KW-0560">Oxidoreductase</keyword>
<dbReference type="FunFam" id="3.40.605.10:FF:000006">
    <property type="entry name" value="1-pyrroline-5-carboxylate dehydrogenase"/>
    <property type="match status" value="1"/>
</dbReference>
<dbReference type="Gene3D" id="3.40.605.10">
    <property type="entry name" value="Aldehyde Dehydrogenase, Chain A, domain 1"/>
    <property type="match status" value="1"/>
</dbReference>
<evidence type="ECO:0000256" key="1">
    <source>
        <dbReference type="ARBA" id="ARBA00004786"/>
    </source>
</evidence>
<keyword evidence="4" id="KW-0520">NAD</keyword>
<protein>
    <recommendedName>
        <fullName evidence="2">L-glutamate gamma-semialdehyde dehydrogenase</fullName>
        <ecNumber evidence="2">1.2.1.88</ecNumber>
    </recommendedName>
</protein>
<evidence type="ECO:0000259" key="6">
    <source>
        <dbReference type="Pfam" id="PF00171"/>
    </source>
</evidence>
<dbReference type="GO" id="GO:0003842">
    <property type="term" value="F:L-glutamate gamma-semialdehyde dehydrogenase activity"/>
    <property type="evidence" value="ECO:0007669"/>
    <property type="project" value="UniProtKB-EC"/>
</dbReference>
<dbReference type="PANTHER" id="PTHR42862">
    <property type="entry name" value="DELTA-1-PYRROLINE-5-CARBOXYLATE DEHYDROGENASE 1, ISOFORM A-RELATED"/>
    <property type="match status" value="1"/>
</dbReference>
<gene>
    <name evidence="7" type="ORF">NW762_011317</name>
</gene>
<dbReference type="GO" id="GO:0005759">
    <property type="term" value="C:mitochondrial matrix"/>
    <property type="evidence" value="ECO:0007669"/>
    <property type="project" value="TreeGrafter"/>
</dbReference>
<organism evidence="7 8">
    <name type="scientific">Fusarium torreyae</name>
    <dbReference type="NCBI Taxonomy" id="1237075"/>
    <lineage>
        <taxon>Eukaryota</taxon>
        <taxon>Fungi</taxon>
        <taxon>Dikarya</taxon>
        <taxon>Ascomycota</taxon>
        <taxon>Pezizomycotina</taxon>
        <taxon>Sordariomycetes</taxon>
        <taxon>Hypocreomycetidae</taxon>
        <taxon>Hypocreales</taxon>
        <taxon>Nectriaceae</taxon>
        <taxon>Fusarium</taxon>
    </lineage>
</organism>
<evidence type="ECO:0000256" key="5">
    <source>
        <dbReference type="ARBA" id="ARBA00048142"/>
    </source>
</evidence>
<keyword evidence="8" id="KW-1185">Reference proteome</keyword>
<proteinExistence type="predicted"/>
<dbReference type="SUPFAM" id="SSF53720">
    <property type="entry name" value="ALDH-like"/>
    <property type="match status" value="1"/>
</dbReference>
<dbReference type="InterPro" id="IPR016162">
    <property type="entry name" value="Ald_DH_N"/>
</dbReference>
<dbReference type="InterPro" id="IPR015590">
    <property type="entry name" value="Aldehyde_DH_dom"/>
</dbReference>
<dbReference type="AlphaFoldDB" id="A0A9W8VAV2"/>
<evidence type="ECO:0000256" key="2">
    <source>
        <dbReference type="ARBA" id="ARBA00012884"/>
    </source>
</evidence>
<feature type="domain" description="Aldehyde dehydrogenase" evidence="6">
    <location>
        <begin position="62"/>
        <end position="505"/>
    </location>
</feature>
<dbReference type="InterPro" id="IPR016163">
    <property type="entry name" value="Ald_DH_C"/>
</dbReference>
<dbReference type="Pfam" id="PF00171">
    <property type="entry name" value="Aldedh"/>
    <property type="match status" value="1"/>
</dbReference>
<evidence type="ECO:0000256" key="3">
    <source>
        <dbReference type="ARBA" id="ARBA00023002"/>
    </source>
</evidence>
<evidence type="ECO:0000256" key="4">
    <source>
        <dbReference type="ARBA" id="ARBA00023027"/>
    </source>
</evidence>
<dbReference type="Proteomes" id="UP001152049">
    <property type="component" value="Unassembled WGS sequence"/>
</dbReference>
<dbReference type="InterPro" id="IPR050485">
    <property type="entry name" value="Proline_metab_enzyme"/>
</dbReference>